<name>A0A0C7NRN6_DEFTU</name>
<organism evidence="2 3">
    <name type="scientific">Defluviitoga tunisiensis</name>
    <dbReference type="NCBI Taxonomy" id="1006576"/>
    <lineage>
        <taxon>Bacteria</taxon>
        <taxon>Thermotogati</taxon>
        <taxon>Thermotogota</taxon>
        <taxon>Thermotogae</taxon>
        <taxon>Petrotogales</taxon>
        <taxon>Petrotogaceae</taxon>
        <taxon>Defluviitoga</taxon>
    </lineage>
</organism>
<reference evidence="3" key="1">
    <citation type="submission" date="2014-11" db="EMBL/GenBank/DDBJ databases">
        <authorList>
            <person name="Wibberg D."/>
        </authorList>
    </citation>
    <scope>NUCLEOTIDE SEQUENCE [LARGE SCALE GENOMIC DNA]</scope>
    <source>
        <strain evidence="3">L3</strain>
    </source>
</reference>
<dbReference type="KEGG" id="dtn:DTL3_1231"/>
<gene>
    <name evidence="2" type="ORF">DTL3_1231</name>
</gene>
<dbReference type="OrthoDB" id="49351at2"/>
<feature type="transmembrane region" description="Helical" evidence="1">
    <location>
        <begin position="29"/>
        <end position="56"/>
    </location>
</feature>
<keyword evidence="1" id="KW-1133">Transmembrane helix</keyword>
<accession>A0A0C7NRN6</accession>
<feature type="transmembrane region" description="Helical" evidence="1">
    <location>
        <begin position="148"/>
        <end position="171"/>
    </location>
</feature>
<keyword evidence="1" id="KW-0472">Membrane</keyword>
<keyword evidence="1" id="KW-0812">Transmembrane</keyword>
<dbReference type="Proteomes" id="UP000032809">
    <property type="component" value="Chromosome I"/>
</dbReference>
<feature type="transmembrane region" description="Helical" evidence="1">
    <location>
        <begin position="105"/>
        <end position="128"/>
    </location>
</feature>
<sequence length="173" mass="20446">MKVDVSYYYEPNKKEPLYKKVEKKDKPPYPILEMIFGTLNIVIAVISMLIIAIINYLKPIVNSLLGQNFPFNTRQLLILSILLLIFGVLLELFSLERARSKNHKIIALIIFFYSFFMVFMITYIIVRYSLAWMGIQLFGNTELGANKWFYLPSIGFLFYSFFIVYYSFVLLRR</sequence>
<dbReference type="HOGENOM" id="CLU_1545084_0_0_0"/>
<dbReference type="RefSeq" id="WP_045087958.1">
    <property type="nucleotide sequence ID" value="NZ_LN824141.1"/>
</dbReference>
<dbReference type="AlphaFoldDB" id="A0A0C7NRN6"/>
<dbReference type="EMBL" id="LN824141">
    <property type="protein sequence ID" value="CEP78532.1"/>
    <property type="molecule type" value="Genomic_DNA"/>
</dbReference>
<proteinExistence type="predicted"/>
<feature type="transmembrane region" description="Helical" evidence="1">
    <location>
        <begin position="76"/>
        <end position="93"/>
    </location>
</feature>
<evidence type="ECO:0000256" key="1">
    <source>
        <dbReference type="SAM" id="Phobius"/>
    </source>
</evidence>
<keyword evidence="3" id="KW-1185">Reference proteome</keyword>
<dbReference type="STRING" id="1006576.DTL3_1231"/>
<evidence type="ECO:0000313" key="2">
    <source>
        <dbReference type="EMBL" id="CEP78532.1"/>
    </source>
</evidence>
<evidence type="ECO:0000313" key="3">
    <source>
        <dbReference type="Proteomes" id="UP000032809"/>
    </source>
</evidence>
<protein>
    <submittedName>
        <fullName evidence="2">Uncharacterized protein</fullName>
    </submittedName>
</protein>